<evidence type="ECO:0000313" key="3">
    <source>
        <dbReference type="Proteomes" id="UP000583929"/>
    </source>
</evidence>
<accession>A0A7J6DM31</accession>
<feature type="region of interest" description="Disordered" evidence="1">
    <location>
        <begin position="80"/>
        <end position="116"/>
    </location>
</feature>
<name>A0A7J6DM31_CANSA</name>
<proteinExistence type="predicted"/>
<dbReference type="AlphaFoldDB" id="A0A7J6DM31"/>
<gene>
    <name evidence="2" type="ORF">G4B88_012799</name>
</gene>
<organism evidence="2 3">
    <name type="scientific">Cannabis sativa</name>
    <name type="common">Hemp</name>
    <name type="synonym">Marijuana</name>
    <dbReference type="NCBI Taxonomy" id="3483"/>
    <lineage>
        <taxon>Eukaryota</taxon>
        <taxon>Viridiplantae</taxon>
        <taxon>Streptophyta</taxon>
        <taxon>Embryophyta</taxon>
        <taxon>Tracheophyta</taxon>
        <taxon>Spermatophyta</taxon>
        <taxon>Magnoliopsida</taxon>
        <taxon>eudicotyledons</taxon>
        <taxon>Gunneridae</taxon>
        <taxon>Pentapetalae</taxon>
        <taxon>rosids</taxon>
        <taxon>fabids</taxon>
        <taxon>Rosales</taxon>
        <taxon>Cannabaceae</taxon>
        <taxon>Cannabis</taxon>
    </lineage>
</organism>
<dbReference type="PANTHER" id="PTHR33402:SF3">
    <property type="entry name" value="VQ DOMAIN-CONTAINING PROTEIN"/>
    <property type="match status" value="1"/>
</dbReference>
<dbReference type="PANTHER" id="PTHR33402">
    <property type="entry name" value="VQ MOTIF-CONTAINING PROTEIN 11-LIKE"/>
    <property type="match status" value="1"/>
</dbReference>
<keyword evidence="3" id="KW-1185">Reference proteome</keyword>
<sequence length="230" mass="24591">MNDEKSWRISSCLRISVREDLGDNGLNTSSFTPSISSSSSESAKGSILRSSSGTSDPFDFAFESCFVFLADDFGLPLQKLTGGDSPEKSPAAVPTRLSSSSKPSIEYPTGPRRSPFKLQDRRQTMRKLEIKLSLATINGGGGCGPSQMIHWVDSPIPSPVTPLGSESLFVPSSSSGSPSPSSPAVSEEEKAIAEKGFYLHPSPLSTPRLSEPPELLNLFPLTSPVNDQRL</sequence>
<dbReference type="Proteomes" id="UP000583929">
    <property type="component" value="Unassembled WGS sequence"/>
</dbReference>
<reference evidence="2 3" key="1">
    <citation type="journal article" date="2020" name="bioRxiv">
        <title>Sequence and annotation of 42 cannabis genomes reveals extensive copy number variation in cannabinoid synthesis and pathogen resistance genes.</title>
        <authorList>
            <person name="Mckernan K.J."/>
            <person name="Helbert Y."/>
            <person name="Kane L.T."/>
            <person name="Ebling H."/>
            <person name="Zhang L."/>
            <person name="Liu B."/>
            <person name="Eaton Z."/>
            <person name="Mclaughlin S."/>
            <person name="Kingan S."/>
            <person name="Baybayan P."/>
            <person name="Concepcion G."/>
            <person name="Jordan M."/>
            <person name="Riva A."/>
            <person name="Barbazuk W."/>
            <person name="Harkins T."/>
        </authorList>
    </citation>
    <scope>NUCLEOTIDE SEQUENCE [LARGE SCALE GENOMIC DNA]</scope>
    <source>
        <strain evidence="3">cv. Jamaican Lion 4</strain>
        <tissue evidence="2">Leaf</tissue>
    </source>
</reference>
<feature type="compositionally biased region" description="Low complexity" evidence="1">
    <location>
        <begin position="163"/>
        <end position="185"/>
    </location>
</feature>
<feature type="compositionally biased region" description="Low complexity" evidence="1">
    <location>
        <begin position="29"/>
        <end position="46"/>
    </location>
</feature>
<feature type="region of interest" description="Disordered" evidence="1">
    <location>
        <begin position="162"/>
        <end position="230"/>
    </location>
</feature>
<evidence type="ECO:0000313" key="2">
    <source>
        <dbReference type="EMBL" id="KAF4347158.1"/>
    </source>
</evidence>
<evidence type="ECO:0000256" key="1">
    <source>
        <dbReference type="SAM" id="MobiDB-lite"/>
    </source>
</evidence>
<protein>
    <submittedName>
        <fullName evidence="2">Uncharacterized protein</fullName>
    </submittedName>
</protein>
<feature type="region of interest" description="Disordered" evidence="1">
    <location>
        <begin position="21"/>
        <end position="54"/>
    </location>
</feature>
<dbReference type="InterPro" id="IPR039611">
    <property type="entry name" value="VQ_4/11/13/19/31/33"/>
</dbReference>
<dbReference type="EMBL" id="JAATIQ010000850">
    <property type="protein sequence ID" value="KAF4347158.1"/>
    <property type="molecule type" value="Genomic_DNA"/>
</dbReference>
<comment type="caution">
    <text evidence="2">The sequence shown here is derived from an EMBL/GenBank/DDBJ whole genome shotgun (WGS) entry which is preliminary data.</text>
</comment>